<gene>
    <name evidence="5" type="ORF">ECPE_LOCUS7342</name>
</gene>
<dbReference type="PRINTS" id="PR00103">
    <property type="entry name" value="CAMPKINASE"/>
</dbReference>
<evidence type="ECO:0000313" key="7">
    <source>
        <dbReference type="WBParaSite" id="ECPE_0000735801-mRNA-1"/>
    </source>
</evidence>
<dbReference type="GO" id="GO:0034236">
    <property type="term" value="F:protein kinase A catalytic subunit binding"/>
    <property type="evidence" value="ECO:0007669"/>
    <property type="project" value="TreeGrafter"/>
</dbReference>
<dbReference type="PROSITE" id="PS00889">
    <property type="entry name" value="CNMP_BINDING_2"/>
    <property type="match status" value="2"/>
</dbReference>
<comment type="similarity">
    <text evidence="1">Belongs to the cAMP-dependent kinase regulatory chain family.</text>
</comment>
<dbReference type="GO" id="GO:0005829">
    <property type="term" value="C:cytosol"/>
    <property type="evidence" value="ECO:0007669"/>
    <property type="project" value="TreeGrafter"/>
</dbReference>
<dbReference type="InterPro" id="IPR050503">
    <property type="entry name" value="cAMP-dep_PK_reg_su-like"/>
</dbReference>
<feature type="domain" description="Cyclic nucleotide-binding" evidence="4">
    <location>
        <begin position="165"/>
        <end position="273"/>
    </location>
</feature>
<dbReference type="InterPro" id="IPR000595">
    <property type="entry name" value="cNMP-bd_dom"/>
</dbReference>
<proteinExistence type="inferred from homology"/>
<dbReference type="Proteomes" id="UP000272942">
    <property type="component" value="Unassembled WGS sequence"/>
</dbReference>
<dbReference type="AlphaFoldDB" id="A0A183AK57"/>
<keyword evidence="2" id="KW-0116">cAMP-binding</keyword>
<dbReference type="GO" id="GO:0004862">
    <property type="term" value="F:cAMP-dependent protein kinase inhibitor activity"/>
    <property type="evidence" value="ECO:0007669"/>
    <property type="project" value="TreeGrafter"/>
</dbReference>
<accession>A0A183AK57</accession>
<reference evidence="5 6" key="2">
    <citation type="submission" date="2018-11" db="EMBL/GenBank/DDBJ databases">
        <authorList>
            <consortium name="Pathogen Informatics"/>
        </authorList>
    </citation>
    <scope>NUCLEOTIDE SEQUENCE [LARGE SCALE GENOMIC DNA]</scope>
    <source>
        <strain evidence="5 6">Egypt</strain>
    </source>
</reference>
<dbReference type="Pfam" id="PF00027">
    <property type="entry name" value="cNMP_binding"/>
    <property type="match status" value="2"/>
</dbReference>
<reference evidence="7" key="1">
    <citation type="submission" date="2016-06" db="UniProtKB">
        <authorList>
            <consortium name="WormBaseParasite"/>
        </authorList>
    </citation>
    <scope>IDENTIFICATION</scope>
</reference>
<dbReference type="SMART" id="SM00100">
    <property type="entry name" value="cNMP"/>
    <property type="match status" value="2"/>
</dbReference>
<protein>
    <submittedName>
        <fullName evidence="7">cAMP-dependent protein kinase regulatory subunit</fullName>
    </submittedName>
</protein>
<evidence type="ECO:0000256" key="2">
    <source>
        <dbReference type="ARBA" id="ARBA00022566"/>
    </source>
</evidence>
<evidence type="ECO:0000256" key="1">
    <source>
        <dbReference type="ARBA" id="ARBA00005753"/>
    </source>
</evidence>
<dbReference type="GO" id="GO:0030552">
    <property type="term" value="F:cAMP binding"/>
    <property type="evidence" value="ECO:0007669"/>
    <property type="project" value="UniProtKB-KW"/>
</dbReference>
<evidence type="ECO:0000256" key="3">
    <source>
        <dbReference type="ARBA" id="ARBA00023149"/>
    </source>
</evidence>
<keyword evidence="6" id="KW-1185">Reference proteome</keyword>
<feature type="domain" description="Cyclic nucleotide-binding" evidence="4">
    <location>
        <begin position="47"/>
        <end position="162"/>
    </location>
</feature>
<dbReference type="Gene3D" id="2.60.120.10">
    <property type="entry name" value="Jelly Rolls"/>
    <property type="match status" value="2"/>
</dbReference>
<dbReference type="PROSITE" id="PS00888">
    <property type="entry name" value="CNMP_BINDING_1"/>
    <property type="match status" value="2"/>
</dbReference>
<evidence type="ECO:0000313" key="6">
    <source>
        <dbReference type="Proteomes" id="UP000272942"/>
    </source>
</evidence>
<dbReference type="SUPFAM" id="SSF51206">
    <property type="entry name" value="cAMP-binding domain-like"/>
    <property type="match status" value="2"/>
</dbReference>
<organism evidence="7">
    <name type="scientific">Echinostoma caproni</name>
    <dbReference type="NCBI Taxonomy" id="27848"/>
    <lineage>
        <taxon>Eukaryota</taxon>
        <taxon>Metazoa</taxon>
        <taxon>Spiralia</taxon>
        <taxon>Lophotrochozoa</taxon>
        <taxon>Platyhelminthes</taxon>
        <taxon>Trematoda</taxon>
        <taxon>Digenea</taxon>
        <taxon>Plagiorchiida</taxon>
        <taxon>Echinostomata</taxon>
        <taxon>Echinostomatoidea</taxon>
        <taxon>Echinostomatidae</taxon>
        <taxon>Echinostoma</taxon>
    </lineage>
</organism>
<dbReference type="InterPro" id="IPR014710">
    <property type="entry name" value="RmlC-like_jellyroll"/>
</dbReference>
<dbReference type="CDD" id="cd00038">
    <property type="entry name" value="CAP_ED"/>
    <property type="match status" value="2"/>
</dbReference>
<sequence>MDELGNNLFENAMRKIDLIGYKAFAVSSVIGARSSNLIREAIENNDFLRHLDKVQIEEIVSCMYKKNIPQGSYIIREGQSGDALYVVAEGVLEVSKQNQLLGRMDVGRAFGELALLYNCNRTASVRAVTKASAWTLDRSVFQQIMMSSCLHQTEENIKFLKSVPALKSLSPEKMHKLADVLESIYYGPDEYIIREGEIGETFFIIQSGKIVSPQVNSVRVTKSIDGTDETQEIRHLCPGDWFGEKALYTSEKRSANVISMEGGVYLLSLDRSAPSTPSSDATIQAGSRIDDHLSVRGRPGAPTLATIPDEPALSVKIEREDLEPVAVLGIGCVEQRPNQIVCAEADEKAAYCTNKTTGTYLF</sequence>
<dbReference type="WBParaSite" id="ECPE_0000735801-mRNA-1">
    <property type="protein sequence ID" value="ECPE_0000735801-mRNA-1"/>
    <property type="gene ID" value="ECPE_0000735801"/>
</dbReference>
<dbReference type="InterPro" id="IPR018490">
    <property type="entry name" value="cNMP-bd_dom_sf"/>
</dbReference>
<dbReference type="GO" id="GO:0005952">
    <property type="term" value="C:cAMP-dependent protein kinase complex"/>
    <property type="evidence" value="ECO:0007669"/>
    <property type="project" value="InterPro"/>
</dbReference>
<dbReference type="PANTHER" id="PTHR11635:SF152">
    <property type="entry name" value="CAMP-DEPENDENT PROTEIN KINASE TYPE I REGULATORY SUBUNIT-RELATED"/>
    <property type="match status" value="1"/>
</dbReference>
<dbReference type="EMBL" id="UZAN01044469">
    <property type="protein sequence ID" value="VDP80833.1"/>
    <property type="molecule type" value="Genomic_DNA"/>
</dbReference>
<name>A0A183AK57_9TREM</name>
<dbReference type="InterPro" id="IPR018488">
    <property type="entry name" value="cNMP-bd_CS"/>
</dbReference>
<dbReference type="PROSITE" id="PS50042">
    <property type="entry name" value="CNMP_BINDING_3"/>
    <property type="match status" value="2"/>
</dbReference>
<keyword evidence="3" id="KW-0114">cAMP</keyword>
<dbReference type="PANTHER" id="PTHR11635">
    <property type="entry name" value="CAMP-DEPENDENT PROTEIN KINASE REGULATORY CHAIN"/>
    <property type="match status" value="1"/>
</dbReference>
<dbReference type="OrthoDB" id="63267at2759"/>
<keyword evidence="2" id="KW-0547">Nucleotide-binding</keyword>
<evidence type="ECO:0000259" key="4">
    <source>
        <dbReference type="PROSITE" id="PS50042"/>
    </source>
</evidence>
<evidence type="ECO:0000313" key="5">
    <source>
        <dbReference type="EMBL" id="VDP80833.1"/>
    </source>
</evidence>
<dbReference type="FunFam" id="2.60.120.10:FF:000072">
    <property type="entry name" value="cGMP-dependent protein kinase"/>
    <property type="match status" value="1"/>
</dbReference>